<evidence type="ECO:0000256" key="11">
    <source>
        <dbReference type="SAM" id="MobiDB-lite"/>
    </source>
</evidence>
<dbReference type="InterPro" id="IPR012852">
    <property type="entry name" value="CALCOCO1-like"/>
</dbReference>
<evidence type="ECO:0000313" key="13">
    <source>
        <dbReference type="EMBL" id="KAK7819218.1"/>
    </source>
</evidence>
<dbReference type="GO" id="GO:0000407">
    <property type="term" value="C:phagophore assembly site"/>
    <property type="evidence" value="ECO:0007669"/>
    <property type="project" value="UniProtKB-SubCell"/>
</dbReference>
<dbReference type="Pfam" id="PF07888">
    <property type="entry name" value="CALCOCO1"/>
    <property type="match status" value="1"/>
</dbReference>
<dbReference type="Pfam" id="PF17751">
    <property type="entry name" value="SKICH"/>
    <property type="match status" value="1"/>
</dbReference>
<dbReference type="InterPro" id="IPR002953">
    <property type="entry name" value="Filo_VP35"/>
</dbReference>
<evidence type="ECO:0000256" key="4">
    <source>
        <dbReference type="ARBA" id="ARBA00022723"/>
    </source>
</evidence>
<evidence type="ECO:0000256" key="5">
    <source>
        <dbReference type="ARBA" id="ARBA00022737"/>
    </source>
</evidence>
<keyword evidence="7" id="KW-0862">Zinc</keyword>
<keyword evidence="5" id="KW-0677">Repeat</keyword>
<dbReference type="GO" id="GO:0043066">
    <property type="term" value="P:negative regulation of apoptotic process"/>
    <property type="evidence" value="ECO:0007669"/>
    <property type="project" value="TreeGrafter"/>
</dbReference>
<comment type="caution">
    <text evidence="13">The sequence shown here is derived from an EMBL/GenBank/DDBJ whole genome shotgun (WGS) entry which is preliminary data.</text>
</comment>
<dbReference type="PANTHER" id="PTHR31915:SF8">
    <property type="entry name" value="TAX1-BINDING PROTEIN 1"/>
    <property type="match status" value="1"/>
</dbReference>
<dbReference type="InterPro" id="IPR041641">
    <property type="entry name" value="CALCOCO1/2_Zn_UBZ1"/>
</dbReference>
<dbReference type="PROSITE" id="PS51905">
    <property type="entry name" value="ZF_UBZ1"/>
    <property type="match status" value="2"/>
</dbReference>
<keyword evidence="14" id="KW-1185">Reference proteome</keyword>
<evidence type="ECO:0000256" key="8">
    <source>
        <dbReference type="ARBA" id="ARBA00023054"/>
    </source>
</evidence>
<dbReference type="Pfam" id="PF02097">
    <property type="entry name" value="Filo_VP35"/>
    <property type="match status" value="1"/>
</dbReference>
<evidence type="ECO:0000256" key="2">
    <source>
        <dbReference type="ARBA" id="ARBA00004419"/>
    </source>
</evidence>
<reference evidence="13 14" key="1">
    <citation type="journal article" date="2023" name="bioRxiv">
        <title>Conserved and derived expression patterns and positive selection on dental genes reveal complex evolutionary context of ever-growing rodent molars.</title>
        <authorList>
            <person name="Calamari Z.T."/>
            <person name="Song A."/>
            <person name="Cohen E."/>
            <person name="Akter M."/>
            <person name="Roy R.D."/>
            <person name="Hallikas O."/>
            <person name="Christensen M.M."/>
            <person name="Li P."/>
            <person name="Marangoni P."/>
            <person name="Jernvall J."/>
            <person name="Klein O.D."/>
        </authorList>
    </citation>
    <scope>NUCLEOTIDE SEQUENCE [LARGE SCALE GENOMIC DNA]</scope>
    <source>
        <strain evidence="13">V071</strain>
    </source>
</reference>
<evidence type="ECO:0000259" key="12">
    <source>
        <dbReference type="PROSITE" id="PS51905"/>
    </source>
</evidence>
<evidence type="ECO:0000256" key="1">
    <source>
        <dbReference type="ARBA" id="ARBA00004329"/>
    </source>
</evidence>
<keyword evidence="8 10" id="KW-0175">Coiled coil</keyword>
<dbReference type="FunFam" id="2.60.40.2840:FF:000002">
    <property type="entry name" value="Tax1-binding protein 1 isoform 2"/>
    <property type="match status" value="1"/>
</dbReference>
<dbReference type="CDD" id="cd21970">
    <property type="entry name" value="Zn-C2H2_TAX1BP1_rpt2"/>
    <property type="match status" value="1"/>
</dbReference>
<evidence type="ECO:0000256" key="3">
    <source>
        <dbReference type="ARBA" id="ARBA00022703"/>
    </source>
</evidence>
<dbReference type="Gene3D" id="6.20.250.40">
    <property type="match status" value="1"/>
</dbReference>
<dbReference type="InterPro" id="IPR051002">
    <property type="entry name" value="UBA_autophagy_assoc_protein"/>
</dbReference>
<dbReference type="AlphaFoldDB" id="A0AAW0IY03"/>
<feature type="coiled-coil region" evidence="10">
    <location>
        <begin position="154"/>
        <end position="307"/>
    </location>
</feature>
<dbReference type="Pfam" id="PF18112">
    <property type="entry name" value="Zn-C2H2_12"/>
    <property type="match status" value="2"/>
</dbReference>
<dbReference type="GO" id="GO:0006915">
    <property type="term" value="P:apoptotic process"/>
    <property type="evidence" value="ECO:0007669"/>
    <property type="project" value="UniProtKB-KW"/>
</dbReference>
<organism evidence="13 14">
    <name type="scientific">Myodes glareolus</name>
    <name type="common">Bank vole</name>
    <name type="synonym">Clethrionomys glareolus</name>
    <dbReference type="NCBI Taxonomy" id="447135"/>
    <lineage>
        <taxon>Eukaryota</taxon>
        <taxon>Metazoa</taxon>
        <taxon>Chordata</taxon>
        <taxon>Craniata</taxon>
        <taxon>Vertebrata</taxon>
        <taxon>Euteleostomi</taxon>
        <taxon>Mammalia</taxon>
        <taxon>Eutheria</taxon>
        <taxon>Euarchontoglires</taxon>
        <taxon>Glires</taxon>
        <taxon>Rodentia</taxon>
        <taxon>Myomorpha</taxon>
        <taxon>Muroidea</taxon>
        <taxon>Cricetidae</taxon>
        <taxon>Arvicolinae</taxon>
        <taxon>Myodes</taxon>
    </lineage>
</organism>
<evidence type="ECO:0000256" key="9">
    <source>
        <dbReference type="PROSITE-ProRule" id="PRU01253"/>
    </source>
</evidence>
<name>A0AAW0IY03_MYOGA</name>
<keyword evidence="3" id="KW-0053">Apoptosis</keyword>
<evidence type="ECO:0000256" key="10">
    <source>
        <dbReference type="SAM" id="Coils"/>
    </source>
</evidence>
<feature type="domain" description="UBZ1-type" evidence="12">
    <location>
        <begin position="852"/>
        <end position="878"/>
    </location>
</feature>
<keyword evidence="6 9" id="KW-0863">Zinc-finger</keyword>
<protein>
    <recommendedName>
        <fullName evidence="12">UBZ1-type domain-containing protein</fullName>
    </recommendedName>
</protein>
<dbReference type="Proteomes" id="UP001488838">
    <property type="component" value="Unassembled WGS sequence"/>
</dbReference>
<dbReference type="EMBL" id="JBBHLL010000082">
    <property type="protein sequence ID" value="KAK7819218.1"/>
    <property type="molecule type" value="Genomic_DNA"/>
</dbReference>
<feature type="domain" description="UBZ1-type" evidence="12">
    <location>
        <begin position="879"/>
        <end position="905"/>
    </location>
</feature>
<dbReference type="Gene3D" id="2.60.40.2840">
    <property type="match status" value="1"/>
</dbReference>
<keyword evidence="4" id="KW-0479">Metal-binding</keyword>
<accession>A0AAW0IY03</accession>
<evidence type="ECO:0000256" key="6">
    <source>
        <dbReference type="ARBA" id="ARBA00022771"/>
    </source>
</evidence>
<dbReference type="GO" id="GO:0005776">
    <property type="term" value="C:autophagosome"/>
    <property type="evidence" value="ECO:0007669"/>
    <property type="project" value="UniProtKB-SubCell"/>
</dbReference>
<evidence type="ECO:0000256" key="7">
    <source>
        <dbReference type="ARBA" id="ARBA00022833"/>
    </source>
</evidence>
<feature type="region of interest" description="Disordered" evidence="11">
    <location>
        <begin position="697"/>
        <end position="730"/>
    </location>
</feature>
<dbReference type="Gene3D" id="2.10.10.70">
    <property type="entry name" value="Filoviridae VP35, C-terminal inhibitory domain, beta-sheet subdomain"/>
    <property type="match status" value="1"/>
</dbReference>
<dbReference type="PANTHER" id="PTHR31915">
    <property type="entry name" value="SKICH DOMAIN-CONTAINING PROTEIN"/>
    <property type="match status" value="1"/>
</dbReference>
<proteinExistence type="predicted"/>
<comment type="subcellular location">
    <subcellularLocation>
        <location evidence="2">Cytoplasmic vesicle</location>
        <location evidence="2">Autophagosome</location>
    </subcellularLocation>
    <subcellularLocation>
        <location evidence="1">Preautophagosomal structure</location>
    </subcellularLocation>
</comment>
<feature type="coiled-coil region" evidence="10">
    <location>
        <begin position="356"/>
        <end position="465"/>
    </location>
</feature>
<gene>
    <name evidence="13" type="ORF">U0070_008346</name>
</gene>
<sequence>MTSFQEVPLQTSNFAHVIFQNVAKSYLPNAHLECHYTLTPYIHPHPKDWVGIFKVGWSTARDYYTFLWSPMPEHYVEGSTVNCVLAFQGYYLPNDDGEFYQFCYVTHKGEIRGASTPFQFRAASPVEELLTMEDEGNSDMLVVTTKAGLLELKIEKTMKEKEELVKLIAVLEKETAQLREQVGRMERELSHEKGRCEQLQAEQKDFLEVSQSLRMENEELMKRYSDVTSKAQQLEEDIVSVTHKAVEKETELDSLKDKLRKLQHEREQLECQLKTEKDEKELYKVHLKNTEIENTKLMSEVQTLKNLDGNKESMIAQFKEEIDKLQLCLFEKENLYKALLLTASNKEDPVLLKEKLRKAEDQLQATRQEAVFLATELSDAVKVRDRTMADLHTARVENERVKKQLAELQLNAAKKDQEKTDTLEHELRREVEDLKLRLQMAADHYKEKFKECQRLQKQINKLSDQSASTNSVYTKRIGTQQRVNDASVTTDLAASASANDVKPAVSSAETDFDMLTKDHVCEMTKEIAEKTEKYNKCKQLLQEEKTKCNKYADELAKMELKWKEQVKIAENVKLELAEVEDNYKLQLAEKDKEISGLASHLENLSREKELKRSLEDQKGRKVEDQSSQQASRCLNTCSEQNGLLPTLPNAQPVLQYGNPYTAQETRDGADGAFYPEEIQRPPVRVVSWEDNVVCSQPARNLSRPDGLEDPEDSREDENMPVPPDPASQHLRGKIAEIRKQISYMSSTVSRILAQQEELVESFTTILCAIKPIATVVPVGEGIHKCCTELLASYDSLVPCLAEAFSSEVKIKSQAEIPHWYQKSIRVIPPNPQLEYGWVYVYVLPTGQNFDVHKKCPLCELMFPPNYDQSKFEEHVESHWKVCPMCSEQFPPDYDQQGFERHVQTHFDQNVLNFD</sequence>
<dbReference type="InterPro" id="IPR041611">
    <property type="entry name" value="SKICH"/>
</dbReference>
<dbReference type="CDD" id="cd21969">
    <property type="entry name" value="Zn-C2H2_TAX1BP1_rpt1"/>
    <property type="match status" value="1"/>
</dbReference>
<dbReference type="GO" id="GO:0008270">
    <property type="term" value="F:zinc ion binding"/>
    <property type="evidence" value="ECO:0007669"/>
    <property type="project" value="UniProtKB-KW"/>
</dbReference>
<dbReference type="InterPro" id="IPR043061">
    <property type="entry name" value="VP35_IID_b-sht"/>
</dbReference>
<feature type="compositionally biased region" description="Basic and acidic residues" evidence="11">
    <location>
        <begin position="606"/>
        <end position="624"/>
    </location>
</feature>
<feature type="region of interest" description="Disordered" evidence="11">
    <location>
        <begin position="606"/>
        <end position="629"/>
    </location>
</feature>
<evidence type="ECO:0000313" key="14">
    <source>
        <dbReference type="Proteomes" id="UP001488838"/>
    </source>
</evidence>